<evidence type="ECO:0000256" key="1">
    <source>
        <dbReference type="PROSITE-ProRule" id="PRU00023"/>
    </source>
</evidence>
<dbReference type="SUPFAM" id="SSF48403">
    <property type="entry name" value="Ankyrin repeat"/>
    <property type="match status" value="1"/>
</dbReference>
<organism evidence="2 3">
    <name type="scientific">Manduca sexta</name>
    <name type="common">Tobacco hawkmoth</name>
    <name type="synonym">Tobacco hornworm</name>
    <dbReference type="NCBI Taxonomy" id="7130"/>
    <lineage>
        <taxon>Eukaryota</taxon>
        <taxon>Metazoa</taxon>
        <taxon>Ecdysozoa</taxon>
        <taxon>Arthropoda</taxon>
        <taxon>Hexapoda</taxon>
        <taxon>Insecta</taxon>
        <taxon>Pterygota</taxon>
        <taxon>Neoptera</taxon>
        <taxon>Endopterygota</taxon>
        <taxon>Lepidoptera</taxon>
        <taxon>Glossata</taxon>
        <taxon>Ditrysia</taxon>
        <taxon>Bombycoidea</taxon>
        <taxon>Sphingidae</taxon>
        <taxon>Sphinginae</taxon>
        <taxon>Sphingini</taxon>
        <taxon>Manduca</taxon>
    </lineage>
</organism>
<name>A0A921YVA5_MANSE</name>
<reference evidence="2" key="2">
    <citation type="submission" date="2020-12" db="EMBL/GenBank/DDBJ databases">
        <authorList>
            <person name="Kanost M."/>
        </authorList>
    </citation>
    <scope>NUCLEOTIDE SEQUENCE</scope>
</reference>
<dbReference type="SUPFAM" id="SSF52540">
    <property type="entry name" value="P-loop containing nucleoside triphosphate hydrolases"/>
    <property type="match status" value="1"/>
</dbReference>
<protein>
    <recommendedName>
        <fullName evidence="4">NACHT domain-containing protein</fullName>
    </recommendedName>
</protein>
<dbReference type="Pfam" id="PF12796">
    <property type="entry name" value="Ank_2"/>
    <property type="match status" value="1"/>
</dbReference>
<reference evidence="2" key="1">
    <citation type="journal article" date="2016" name="Insect Biochem. Mol. Biol.">
        <title>Multifaceted biological insights from a draft genome sequence of the tobacco hornworm moth, Manduca sexta.</title>
        <authorList>
            <person name="Kanost M.R."/>
            <person name="Arrese E.L."/>
            <person name="Cao X."/>
            <person name="Chen Y.R."/>
            <person name="Chellapilla S."/>
            <person name="Goldsmith M.R."/>
            <person name="Grosse-Wilde E."/>
            <person name="Heckel D.G."/>
            <person name="Herndon N."/>
            <person name="Jiang H."/>
            <person name="Papanicolaou A."/>
            <person name="Qu J."/>
            <person name="Soulages J.L."/>
            <person name="Vogel H."/>
            <person name="Walters J."/>
            <person name="Waterhouse R.M."/>
            <person name="Ahn S.J."/>
            <person name="Almeida F.C."/>
            <person name="An C."/>
            <person name="Aqrawi P."/>
            <person name="Bretschneider A."/>
            <person name="Bryant W.B."/>
            <person name="Bucks S."/>
            <person name="Chao H."/>
            <person name="Chevignon G."/>
            <person name="Christen J.M."/>
            <person name="Clarke D.F."/>
            <person name="Dittmer N.T."/>
            <person name="Ferguson L.C.F."/>
            <person name="Garavelou S."/>
            <person name="Gordon K.H.J."/>
            <person name="Gunaratna R.T."/>
            <person name="Han Y."/>
            <person name="Hauser F."/>
            <person name="He Y."/>
            <person name="Heidel-Fischer H."/>
            <person name="Hirsh A."/>
            <person name="Hu Y."/>
            <person name="Jiang H."/>
            <person name="Kalra D."/>
            <person name="Klinner C."/>
            <person name="Konig C."/>
            <person name="Kovar C."/>
            <person name="Kroll A.R."/>
            <person name="Kuwar S.S."/>
            <person name="Lee S.L."/>
            <person name="Lehman R."/>
            <person name="Li K."/>
            <person name="Li Z."/>
            <person name="Liang H."/>
            <person name="Lovelace S."/>
            <person name="Lu Z."/>
            <person name="Mansfield J.H."/>
            <person name="McCulloch K.J."/>
            <person name="Mathew T."/>
            <person name="Morton B."/>
            <person name="Muzny D.M."/>
            <person name="Neunemann D."/>
            <person name="Ongeri F."/>
            <person name="Pauchet Y."/>
            <person name="Pu L.L."/>
            <person name="Pyrousis I."/>
            <person name="Rao X.J."/>
            <person name="Redding A."/>
            <person name="Roesel C."/>
            <person name="Sanchez-Gracia A."/>
            <person name="Schaack S."/>
            <person name="Shukla A."/>
            <person name="Tetreau G."/>
            <person name="Wang Y."/>
            <person name="Xiong G.H."/>
            <person name="Traut W."/>
            <person name="Walsh T.K."/>
            <person name="Worley K.C."/>
            <person name="Wu D."/>
            <person name="Wu W."/>
            <person name="Wu Y.Q."/>
            <person name="Zhang X."/>
            <person name="Zou Z."/>
            <person name="Zucker H."/>
            <person name="Briscoe A.D."/>
            <person name="Burmester T."/>
            <person name="Clem R.J."/>
            <person name="Feyereisen R."/>
            <person name="Grimmelikhuijzen C.J.P."/>
            <person name="Hamodrakas S.J."/>
            <person name="Hansson B.S."/>
            <person name="Huguet E."/>
            <person name="Jermiin L.S."/>
            <person name="Lan Q."/>
            <person name="Lehman H.K."/>
            <person name="Lorenzen M."/>
            <person name="Merzendorfer H."/>
            <person name="Michalopoulos I."/>
            <person name="Morton D.B."/>
            <person name="Muthukrishnan S."/>
            <person name="Oakeshott J.G."/>
            <person name="Palmer W."/>
            <person name="Park Y."/>
            <person name="Passarelli A.L."/>
            <person name="Rozas J."/>
            <person name="Schwartz L.M."/>
            <person name="Smith W."/>
            <person name="Southgate A."/>
            <person name="Vilcinskas A."/>
            <person name="Vogt R."/>
            <person name="Wang P."/>
            <person name="Werren J."/>
            <person name="Yu X.Q."/>
            <person name="Zhou J.J."/>
            <person name="Brown S.J."/>
            <person name="Scherer S.E."/>
            <person name="Richards S."/>
            <person name="Blissard G.W."/>
        </authorList>
    </citation>
    <scope>NUCLEOTIDE SEQUENCE</scope>
</reference>
<dbReference type="EMBL" id="JH668329">
    <property type="protein sequence ID" value="KAG6446049.1"/>
    <property type="molecule type" value="Genomic_DNA"/>
</dbReference>
<evidence type="ECO:0008006" key="4">
    <source>
        <dbReference type="Google" id="ProtNLM"/>
    </source>
</evidence>
<dbReference type="Proteomes" id="UP000791440">
    <property type="component" value="Unassembled WGS sequence"/>
</dbReference>
<dbReference type="PANTHER" id="PTHR22677:SF4">
    <property type="entry name" value="USHER SYNDROME TYPE-1G PROTEIN-LIKE PROTEIN"/>
    <property type="match status" value="1"/>
</dbReference>
<evidence type="ECO:0000313" key="2">
    <source>
        <dbReference type="EMBL" id="KAG6446048.1"/>
    </source>
</evidence>
<gene>
    <name evidence="2" type="ORF">O3G_MSEX004269</name>
</gene>
<dbReference type="InterPro" id="IPR039323">
    <property type="entry name" value="ANKRD_45/46/60"/>
</dbReference>
<dbReference type="EMBL" id="JH668329">
    <property type="protein sequence ID" value="KAG6446048.1"/>
    <property type="molecule type" value="Genomic_DNA"/>
</dbReference>
<keyword evidence="1" id="KW-0040">ANK repeat</keyword>
<dbReference type="PROSITE" id="PS50297">
    <property type="entry name" value="ANK_REP_REGION"/>
    <property type="match status" value="1"/>
</dbReference>
<dbReference type="Gene3D" id="1.25.40.20">
    <property type="entry name" value="Ankyrin repeat-containing domain"/>
    <property type="match status" value="1"/>
</dbReference>
<dbReference type="Gene3D" id="3.40.50.300">
    <property type="entry name" value="P-loop containing nucleotide triphosphate hydrolases"/>
    <property type="match status" value="1"/>
</dbReference>
<comment type="caution">
    <text evidence="2">The sequence shown here is derived from an EMBL/GenBank/DDBJ whole genome shotgun (WGS) entry which is preliminary data.</text>
</comment>
<dbReference type="EMBL" id="JH668329">
    <property type="protein sequence ID" value="KAG6446047.1"/>
    <property type="molecule type" value="Genomic_DNA"/>
</dbReference>
<dbReference type="InterPro" id="IPR027417">
    <property type="entry name" value="P-loop_NTPase"/>
</dbReference>
<sequence length="1572" mass="182497">MGDEYKFIKDVKLFIALWEDTPTNRKRLQVTECIENGADVNVRFATNANNTPLHLAVIKGDKDIVNVLLTYGANTNIANDAGKTALQLAEELSERSHIAEILIAHRETELKVEKTPVTTSRKCEYKKRPGTANVRGQLYETKLLTTIFLRILRCKQIEEFYLGTNVDEIGDLDDVCLRLRTRNEDSVIFLQAKYKHDVVKGKVQDLWRPNGDFSVLKYFESYLKIREKFHPDSDDKLFQGRYDAVKCYFVIYTTVKDEIKNTYKKLVSDHIVHSLLRTGNHENIFQFTCEEQYVEILTNAKLLEQVKNLGKKLIKFIQDQKYDNMILCDENMRNFHVVLAQKVIKVSGINEDGQRTGTFREEFFSSNEQLLIILRDTLYAEIVKNNKMSAEEIEASIRRISDEPTAENIANLIGNVLVYDNNNGTLKMADKSFEYQCQLVSRQVAQSEIIEAFQIAGRRKLQKLIFKLPAAFGNLDMTINKKKSGRRLEYLARKICDAVKNWADEEGNVALREGAFAADKQLEAGILGLNGGIAGAVGNLLLAHDENKLIFNLDTNSLGENARMLQLMLREKLGDLSKYRFFVEIEDFPRLSLRSTEHEKRYARDFLKNLYFYTYQAKEENLEGIATNELQFYESGYGLRKSEWQIKSNALFLKIHNEIQIWWMMDQSVYYLTRNMDKIDKIFNEFNNKGLLSFLNYVYLKDVYNASVEFKAEALDVLSACKPDAVDQRMIVVHTDAHMLTSHKLVQLFKDMVNCIFVNIDYICKVSPNCLETIVAELGELDIHVVIIICENICAYSENIISACEGKKIILIATHLAPKNNKVIVNDNRVNLLDLTETSQSKVLQTVFVYQGVEVTFAEVFDEAKHLITAKILQKIIKNESIILGQTLESATYKDMQQYYVPRVLERNTTYNYVLKKKDLIFSSQQFSPSTLFDHYGIFKSIPRKTNNDVILIIDAPGMGKSTLLTHLSLETKRKYPKTWVHRINLIDYTKQFHEWQENKTEIDIVEALKFLCKTVLLDDVFKSKVGSTNTDVIFELINDKPKLVSYDVNCPLKLFKLKTFLNCFEEKNIVFLFDGFDEISPHYKSEVTQLLKCLAHGDESYETDTCTSETRAGRCVWITSRPYNDLKDILMAEFGDSFTLLPFSYYDTNLFVNKYMRRNLNISMMTTRQMKNVWGFLEYMKRFDLRSSKLMTDTLNITNVQLHGIYMAAVEYFKAELKMNCLFDNLAGYEHLDFQEDVLLVWKLFQNEADYVKSTTLSGVPLNIYIAVHYFLSQIKDTTDMRQEKLQWDLDSNTFAFYERFIETKLKTIRFEGKSNIDMYNPDMRMTYEREMKEFQNNHKKLACYAVFEGDLLTDVELEEVISIMKGMENGKDKTGLVDRIVDGKPKFVHNIFAEYFAVEHIFEILKTGELDNKKRMVDFILNDMIPHREKGFQVMFDLKLKCTSGLTNTITGFCENLNKHIFQIILKQSREMDQRKFHARRYSTVLDILIKNNLVVFMEFLMDAIINVVDVTNVVDFLSIIEESLFIKQLDNKKIMNKIMNCIISVEPIKFYSILRVIYAERMPSFFADM</sequence>
<dbReference type="OrthoDB" id="6693298at2759"/>
<keyword evidence="3" id="KW-1185">Reference proteome</keyword>
<evidence type="ECO:0000313" key="3">
    <source>
        <dbReference type="Proteomes" id="UP000791440"/>
    </source>
</evidence>
<feature type="repeat" description="ANK" evidence="1">
    <location>
        <begin position="48"/>
        <end position="80"/>
    </location>
</feature>
<dbReference type="InterPro" id="IPR002110">
    <property type="entry name" value="Ankyrin_rpt"/>
</dbReference>
<dbReference type="InterPro" id="IPR036770">
    <property type="entry name" value="Ankyrin_rpt-contain_sf"/>
</dbReference>
<accession>A0A921YVA5</accession>
<proteinExistence type="predicted"/>
<dbReference type="SMART" id="SM00248">
    <property type="entry name" value="ANK"/>
    <property type="match status" value="2"/>
</dbReference>
<dbReference type="PROSITE" id="PS50088">
    <property type="entry name" value="ANK_REPEAT"/>
    <property type="match status" value="1"/>
</dbReference>
<dbReference type="PANTHER" id="PTHR22677">
    <property type="entry name" value="ANKYRIN REPEAT DOMAIN-CONTAINING PROTEIN 60"/>
    <property type="match status" value="1"/>
</dbReference>